<evidence type="ECO:0000256" key="3">
    <source>
        <dbReference type="ARBA" id="ARBA00010008"/>
    </source>
</evidence>
<dbReference type="AlphaFoldDB" id="A0A2S8Q8C3"/>
<organism evidence="10 11">
    <name type="scientific">Photorhabdus hindustanensis</name>
    <dbReference type="NCBI Taxonomy" id="2918802"/>
    <lineage>
        <taxon>Bacteria</taxon>
        <taxon>Pseudomonadati</taxon>
        <taxon>Pseudomonadota</taxon>
        <taxon>Gammaproteobacteria</taxon>
        <taxon>Enterobacterales</taxon>
        <taxon>Morganellaceae</taxon>
        <taxon>Photorhabdus</taxon>
    </lineage>
</organism>
<keyword evidence="11" id="KW-1185">Reference proteome</keyword>
<dbReference type="NCBIfam" id="NF005394">
    <property type="entry name" value="PRK06939.1"/>
    <property type="match status" value="1"/>
</dbReference>
<dbReference type="GO" id="GO:0008890">
    <property type="term" value="F:glycine C-acetyltransferase activity"/>
    <property type="evidence" value="ECO:0007669"/>
    <property type="project" value="UniProtKB-UniRule"/>
</dbReference>
<feature type="domain" description="Aminotransferase class I/classII large" evidence="9">
    <location>
        <begin position="43"/>
        <end position="387"/>
    </location>
</feature>
<feature type="binding site" description="in other chain" evidence="7">
    <location>
        <position position="185"/>
    </location>
    <ligand>
        <name>pyridoxal 5'-phosphate</name>
        <dbReference type="ChEBI" id="CHEBI:597326"/>
        <note>ligand shared between dimeric partners</note>
    </ligand>
</feature>
<dbReference type="InterPro" id="IPR004839">
    <property type="entry name" value="Aminotransferase_I/II_large"/>
</dbReference>
<feature type="binding site" evidence="7">
    <location>
        <position position="368"/>
    </location>
    <ligand>
        <name>substrate</name>
    </ligand>
</feature>
<dbReference type="EC" id="2.3.1.29" evidence="7"/>
<dbReference type="FunFam" id="3.40.640.10:FF:000006">
    <property type="entry name" value="5-aminolevulinate synthase, mitochondrial"/>
    <property type="match status" value="1"/>
</dbReference>
<evidence type="ECO:0000256" key="4">
    <source>
        <dbReference type="ARBA" id="ARBA00022679"/>
    </source>
</evidence>
<dbReference type="UniPathway" id="UPA00046">
    <property type="reaction ID" value="UER00506"/>
</dbReference>
<feature type="binding site" description="in other chain" evidence="7">
    <location>
        <begin position="241"/>
        <end position="244"/>
    </location>
    <ligand>
        <name>pyridoxal 5'-phosphate</name>
        <dbReference type="ChEBI" id="CHEBI:597326"/>
        <note>ligand shared between dimeric partners</note>
    </ligand>
</feature>
<comment type="pathway">
    <text evidence="7">Amino-acid degradation; L-threonine degradation via oxydo-reductase pathway; glycine from L-threonine: step 2/2.</text>
</comment>
<sequence>MSASFYQQINEQLEQAHSEGLFKNERIITSAQNADIAVADGSHVINFCANNYLGLANHPELIAAAKAGMDSHGFGMASVRFICGTQDTHKELEKKLAEFLGMEDAILYSSCFDANGGLFETLFGPEDAIISDALNHASIIDGVRLCKAKRYRYANNDMQELRAQLEQAKADNARHIVIATDGVFSMDGVIADLKSICDLADEFDALVMVDDSHAVGFVGAHGRGTHEYCDVMDRIDIITGTLGKALGGASGGYTAARKEVVEWLRQRSRPYLFSNSLAPAIVAASIKVLDMLKEGDALRDRLWKNANLFREKMTAAGFTLAGADHAIIPVMLGDAKLAQEFAAELLKEGIYVTGFFYPVVPKNQARIRTQMSAAHTEEQIERAVAAFTRIGKQLSVIA</sequence>
<keyword evidence="6 7" id="KW-0012">Acyltransferase</keyword>
<comment type="subunit">
    <text evidence="7">Homodimer.</text>
</comment>
<dbReference type="GO" id="GO:0019518">
    <property type="term" value="P:L-threonine catabolic process to glycine"/>
    <property type="evidence" value="ECO:0007669"/>
    <property type="project" value="UniProtKB-UniRule"/>
</dbReference>
<comment type="pathway">
    <text evidence="1">Cofactor biosynthesis; biotin biosynthesis.</text>
</comment>
<feature type="binding site" description="in other chain" evidence="7">
    <location>
        <begin position="210"/>
        <end position="213"/>
    </location>
    <ligand>
        <name>pyridoxal 5'-phosphate</name>
        <dbReference type="ChEBI" id="CHEBI:597326"/>
        <note>ligand shared between dimeric partners</note>
    </ligand>
</feature>
<keyword evidence="5 7" id="KW-0663">Pyridoxal phosphate</keyword>
<comment type="cofactor">
    <cofactor evidence="7">
        <name>pyridoxal 5'-phosphate</name>
        <dbReference type="ChEBI" id="CHEBI:597326"/>
    </cofactor>
    <text evidence="7">Binds 1 pyridoxal phosphate per subunit.</text>
</comment>
<comment type="pathway">
    <text evidence="2">Porphyrin-containing compound metabolism; protoporphyrin-IX biosynthesis; 5-aminolevulinate from glycine: step 1/1.</text>
</comment>
<reference evidence="10 11" key="1">
    <citation type="submission" date="2018-02" db="EMBL/GenBank/DDBJ databases">
        <title>Five New Genomes of Indian Photorhabdus Isolates TSA.</title>
        <authorList>
            <person name="Dubay B."/>
            <person name="Somvanshi V.S."/>
        </authorList>
    </citation>
    <scope>NUCLEOTIDE SEQUENCE [LARGE SCALE GENOMIC DNA]</scope>
    <source>
        <strain evidence="10 11">H1</strain>
    </source>
</reference>
<dbReference type="GO" id="GO:0005829">
    <property type="term" value="C:cytosol"/>
    <property type="evidence" value="ECO:0007669"/>
    <property type="project" value="TreeGrafter"/>
</dbReference>
<dbReference type="CDD" id="cd06454">
    <property type="entry name" value="KBL_like"/>
    <property type="match status" value="1"/>
</dbReference>
<name>A0A2S8Q8C3_9GAMM</name>
<comment type="similarity">
    <text evidence="3">Belongs to the class-II pyridoxal-phosphate-dependent aminotransferase family. BioF subfamily.</text>
</comment>
<dbReference type="InterPro" id="IPR011282">
    <property type="entry name" value="2am3keto_CoA_ligase"/>
</dbReference>
<proteinExistence type="inferred from homology"/>
<dbReference type="PANTHER" id="PTHR13693:SF102">
    <property type="entry name" value="2-AMINO-3-KETOBUTYRATE COENZYME A LIGASE, MITOCHONDRIAL"/>
    <property type="match status" value="1"/>
</dbReference>
<feature type="binding site" evidence="7">
    <location>
        <begin position="274"/>
        <end position="275"/>
    </location>
    <ligand>
        <name>pyridoxal 5'-phosphate</name>
        <dbReference type="ChEBI" id="CHEBI:597326"/>
        <note>ligand shared between dimeric partners</note>
    </ligand>
</feature>
<dbReference type="PROSITE" id="PS00599">
    <property type="entry name" value="AA_TRANSFER_CLASS_2"/>
    <property type="match status" value="1"/>
</dbReference>
<dbReference type="NCBIfam" id="TIGR01822">
    <property type="entry name" value="2am3keto_CoA"/>
    <property type="match status" value="1"/>
</dbReference>
<dbReference type="InterPro" id="IPR015421">
    <property type="entry name" value="PyrdxlP-dep_Trfase_major"/>
</dbReference>
<dbReference type="GO" id="GO:0030170">
    <property type="term" value="F:pyridoxal phosphate binding"/>
    <property type="evidence" value="ECO:0007669"/>
    <property type="project" value="UniProtKB-UniRule"/>
</dbReference>
<evidence type="ECO:0000313" key="10">
    <source>
        <dbReference type="EMBL" id="PQQ29177.1"/>
    </source>
</evidence>
<dbReference type="RefSeq" id="WP_046394911.1">
    <property type="nucleotide sequence ID" value="NZ_CAWNTA010000116.1"/>
</dbReference>
<feature type="coiled-coil region" evidence="8">
    <location>
        <begin position="148"/>
        <end position="178"/>
    </location>
</feature>
<evidence type="ECO:0000256" key="2">
    <source>
        <dbReference type="ARBA" id="ARBA00005029"/>
    </source>
</evidence>
<dbReference type="InterPro" id="IPR015422">
    <property type="entry name" value="PyrdxlP-dep_Trfase_small"/>
</dbReference>
<comment type="function">
    <text evidence="7">Catalyzes the cleavage of 2-amino-3-ketobutyrate to glycine and acetyl-CoA.</text>
</comment>
<evidence type="ECO:0000256" key="8">
    <source>
        <dbReference type="SAM" id="Coils"/>
    </source>
</evidence>
<dbReference type="InterPro" id="IPR001917">
    <property type="entry name" value="Aminotrans_II_pyridoxalP_BS"/>
</dbReference>
<evidence type="ECO:0000256" key="5">
    <source>
        <dbReference type="ARBA" id="ARBA00022898"/>
    </source>
</evidence>
<dbReference type="SUPFAM" id="SSF53383">
    <property type="entry name" value="PLP-dependent transferases"/>
    <property type="match status" value="1"/>
</dbReference>
<evidence type="ECO:0000259" key="9">
    <source>
        <dbReference type="Pfam" id="PF00155"/>
    </source>
</evidence>
<dbReference type="Proteomes" id="UP000239550">
    <property type="component" value="Unassembled WGS sequence"/>
</dbReference>
<feature type="binding site" description="in other chain" evidence="7">
    <location>
        <begin position="111"/>
        <end position="112"/>
    </location>
    <ligand>
        <name>pyridoxal 5'-phosphate</name>
        <dbReference type="ChEBI" id="CHEBI:597326"/>
        <note>ligand shared between dimeric partners</note>
    </ligand>
</feature>
<dbReference type="InterPro" id="IPR015424">
    <property type="entry name" value="PyrdxlP-dep_Trfase"/>
</dbReference>
<feature type="binding site" evidence="7">
    <location>
        <position position="136"/>
    </location>
    <ligand>
        <name>substrate</name>
    </ligand>
</feature>
<evidence type="ECO:0000256" key="6">
    <source>
        <dbReference type="ARBA" id="ARBA00023315"/>
    </source>
</evidence>
<gene>
    <name evidence="7 10" type="primary">kbl</name>
    <name evidence="10" type="ORF">C6H66_02575</name>
</gene>
<dbReference type="HAMAP" id="MF_00985">
    <property type="entry name" value="2am3keto_CoA_ligase"/>
    <property type="match status" value="1"/>
</dbReference>
<dbReference type="InterPro" id="IPR050087">
    <property type="entry name" value="AON_synthase_class-II"/>
</dbReference>
<protein>
    <recommendedName>
        <fullName evidence="7">2-amino-3-ketobutyrate coenzyme A ligase</fullName>
        <shortName evidence="7">AKB ligase</shortName>
        <ecNumber evidence="7">2.3.1.29</ecNumber>
    </recommendedName>
    <alternativeName>
        <fullName evidence="7">Glycine acetyltransferase</fullName>
    </alternativeName>
</protein>
<evidence type="ECO:0000313" key="11">
    <source>
        <dbReference type="Proteomes" id="UP000239550"/>
    </source>
</evidence>
<dbReference type="Pfam" id="PF00155">
    <property type="entry name" value="Aminotran_1_2"/>
    <property type="match status" value="1"/>
</dbReference>
<dbReference type="PANTHER" id="PTHR13693">
    <property type="entry name" value="CLASS II AMINOTRANSFERASE/8-AMINO-7-OXONONANOATE SYNTHASE"/>
    <property type="match status" value="1"/>
</dbReference>
<keyword evidence="4 7" id="KW-0808">Transferase</keyword>
<keyword evidence="8" id="KW-0175">Coiled coil</keyword>
<dbReference type="FunFam" id="3.90.1150.10:FF:000004">
    <property type="entry name" value="2-amino-3-ketobutyrate coenzyme A ligase"/>
    <property type="match status" value="1"/>
</dbReference>
<accession>A0A2S8Q8C3</accession>
<comment type="catalytic activity">
    <reaction evidence="7">
        <text>glycine + acetyl-CoA = (2S)-2-amino-3-oxobutanoate + CoA</text>
        <dbReference type="Rhea" id="RHEA:20736"/>
        <dbReference type="ChEBI" id="CHEBI:57287"/>
        <dbReference type="ChEBI" id="CHEBI:57288"/>
        <dbReference type="ChEBI" id="CHEBI:57305"/>
        <dbReference type="ChEBI" id="CHEBI:78948"/>
        <dbReference type="EC" id="2.3.1.29"/>
    </reaction>
</comment>
<dbReference type="Gene3D" id="3.90.1150.10">
    <property type="entry name" value="Aspartate Aminotransferase, domain 1"/>
    <property type="match status" value="1"/>
</dbReference>
<dbReference type="EMBL" id="PUWT01000005">
    <property type="protein sequence ID" value="PQQ29177.1"/>
    <property type="molecule type" value="Genomic_DNA"/>
</dbReference>
<evidence type="ECO:0000256" key="1">
    <source>
        <dbReference type="ARBA" id="ARBA00004746"/>
    </source>
</evidence>
<feature type="modified residue" description="N6-(pyridoxal phosphate)lysine" evidence="7">
    <location>
        <position position="244"/>
    </location>
</feature>
<evidence type="ECO:0000256" key="7">
    <source>
        <dbReference type="HAMAP-Rule" id="MF_00985"/>
    </source>
</evidence>
<dbReference type="Gene3D" id="3.40.640.10">
    <property type="entry name" value="Type I PLP-dependent aspartate aminotransferase-like (Major domain)"/>
    <property type="match status" value="1"/>
</dbReference>
<comment type="caution">
    <text evidence="10">The sequence shown here is derived from an EMBL/GenBank/DDBJ whole genome shotgun (WGS) entry which is preliminary data.</text>
</comment>